<reference evidence="3" key="1">
    <citation type="submission" date="2021-03" db="EMBL/GenBank/DDBJ databases">
        <title>Comparative genomics and phylogenomic investigation of the class Geoglossomycetes provide insights into ecological specialization and systematics.</title>
        <authorList>
            <person name="Melie T."/>
            <person name="Pirro S."/>
            <person name="Miller A.N."/>
            <person name="Quandt A."/>
        </authorList>
    </citation>
    <scope>NUCLEOTIDE SEQUENCE</scope>
    <source>
        <strain evidence="3">CAQ_001_2017</strain>
    </source>
</reference>
<keyword evidence="1" id="KW-1133">Transmembrane helix</keyword>
<evidence type="ECO:0000313" key="4">
    <source>
        <dbReference type="Proteomes" id="UP000750711"/>
    </source>
</evidence>
<feature type="transmembrane region" description="Helical" evidence="1">
    <location>
        <begin position="122"/>
        <end position="142"/>
    </location>
</feature>
<dbReference type="InterPro" id="IPR002656">
    <property type="entry name" value="Acyl_transf_3_dom"/>
</dbReference>
<evidence type="ECO:0000313" key="3">
    <source>
        <dbReference type="EMBL" id="KAH0548048.1"/>
    </source>
</evidence>
<evidence type="ECO:0000259" key="2">
    <source>
        <dbReference type="Pfam" id="PF01757"/>
    </source>
</evidence>
<sequence length="428" mass="47886">MRLPVQGPSWVIMFVVLSAYAAAVKPVKLSRLGKAEEALSSLASSSFRRTGRLVLPSLAATILSWFLCQIGAYNIGKSSDAWWISETSRNPSRSWAAAFTDLIDGIIQTWADGENPYDQPQWTLPVLLKASMFTYMLLLATAQAQPSRRMLIVSGFYVYSWRCQDCKCCPASLGEERENIKWTQGVCGWRTDTFSDLVGTNVAAGILLAELSQHPITHRLSSHSSYGSIPPILLFLSGLYCCSFPEHHPDWSPWFFPLYEFGAKHFPAGAEISRNWNLVGAHLVIVGVVFSQHLMRALSHPIFLFLGGISFPLYLLQGPTIRSVLSWVLFGFASPVTLEEALEGGDVLIKSVRPIPSTWIVCVVLVFYFGFLFWVSNLWSTYVDPYFAWVTQQMEVYVFFRNREGTSVAGHHKREDGVMGLNGHVLPK</sequence>
<accession>A0A9P8IEH6</accession>
<keyword evidence="1" id="KW-0812">Transmembrane</keyword>
<name>A0A9P8IEH6_9PEZI</name>
<keyword evidence="4" id="KW-1185">Reference proteome</keyword>
<dbReference type="PANTHER" id="PTHR23028:SF128">
    <property type="entry name" value="ACYLTRANSFERASE 3 DOMAIN-CONTAINING PROTEIN"/>
    <property type="match status" value="1"/>
</dbReference>
<gene>
    <name evidence="3" type="ORF">GP486_008211</name>
</gene>
<comment type="caution">
    <text evidence="3">The sequence shown here is derived from an EMBL/GenBank/DDBJ whole genome shotgun (WGS) entry which is preliminary data.</text>
</comment>
<dbReference type="AlphaFoldDB" id="A0A9P8IEH6"/>
<evidence type="ECO:0000256" key="1">
    <source>
        <dbReference type="SAM" id="Phobius"/>
    </source>
</evidence>
<feature type="domain" description="Acyltransferase 3" evidence="2">
    <location>
        <begin position="10"/>
        <end position="373"/>
    </location>
</feature>
<keyword evidence="1" id="KW-0472">Membrane</keyword>
<proteinExistence type="predicted"/>
<feature type="transmembrane region" description="Helical" evidence="1">
    <location>
        <begin position="297"/>
        <end position="315"/>
    </location>
</feature>
<feature type="transmembrane region" description="Helical" evidence="1">
    <location>
        <begin position="53"/>
        <end position="75"/>
    </location>
</feature>
<feature type="transmembrane region" description="Helical" evidence="1">
    <location>
        <begin position="359"/>
        <end position="379"/>
    </location>
</feature>
<organism evidence="3 4">
    <name type="scientific">Trichoglossum hirsutum</name>
    <dbReference type="NCBI Taxonomy" id="265104"/>
    <lineage>
        <taxon>Eukaryota</taxon>
        <taxon>Fungi</taxon>
        <taxon>Dikarya</taxon>
        <taxon>Ascomycota</taxon>
        <taxon>Pezizomycotina</taxon>
        <taxon>Geoglossomycetes</taxon>
        <taxon>Geoglossales</taxon>
        <taxon>Geoglossaceae</taxon>
        <taxon>Trichoglossum</taxon>
    </lineage>
</organism>
<dbReference type="PANTHER" id="PTHR23028">
    <property type="entry name" value="ACETYLTRANSFERASE"/>
    <property type="match status" value="1"/>
</dbReference>
<dbReference type="GO" id="GO:0016747">
    <property type="term" value="F:acyltransferase activity, transferring groups other than amino-acyl groups"/>
    <property type="evidence" value="ECO:0007669"/>
    <property type="project" value="InterPro"/>
</dbReference>
<dbReference type="EMBL" id="JAGHQM010002900">
    <property type="protein sequence ID" value="KAH0548048.1"/>
    <property type="molecule type" value="Genomic_DNA"/>
</dbReference>
<feature type="transmembrane region" description="Helical" evidence="1">
    <location>
        <begin position="6"/>
        <end position="24"/>
    </location>
</feature>
<dbReference type="Proteomes" id="UP000750711">
    <property type="component" value="Unassembled WGS sequence"/>
</dbReference>
<dbReference type="Pfam" id="PF01757">
    <property type="entry name" value="Acyl_transf_3"/>
    <property type="match status" value="1"/>
</dbReference>
<protein>
    <recommendedName>
        <fullName evidence="2">Acyltransferase 3 domain-containing protein</fullName>
    </recommendedName>
</protein>
<dbReference type="InterPro" id="IPR050879">
    <property type="entry name" value="Acyltransferase_3"/>
</dbReference>